<feature type="domain" description="Multidrug resistance protein MdtA-like barrel-sandwich hybrid" evidence="6">
    <location>
        <begin position="64"/>
        <end position="198"/>
    </location>
</feature>
<dbReference type="EMBL" id="FOQO01000010">
    <property type="protein sequence ID" value="SFJ49578.1"/>
    <property type="molecule type" value="Genomic_DNA"/>
</dbReference>
<keyword evidence="3" id="KW-0175">Coiled coil</keyword>
<dbReference type="Pfam" id="PF25967">
    <property type="entry name" value="RND-MFP_C"/>
    <property type="match status" value="1"/>
</dbReference>
<feature type="signal peptide" evidence="4">
    <location>
        <begin position="1"/>
        <end position="27"/>
    </location>
</feature>
<reference evidence="9 10" key="1">
    <citation type="submission" date="2016-10" db="EMBL/GenBank/DDBJ databases">
        <authorList>
            <person name="de Groot N.N."/>
        </authorList>
    </citation>
    <scope>NUCLEOTIDE SEQUENCE [LARGE SCALE GENOMIC DNA]</scope>
    <source>
        <strain evidence="9 10">RK1</strain>
    </source>
</reference>
<evidence type="ECO:0000259" key="6">
    <source>
        <dbReference type="Pfam" id="PF25917"/>
    </source>
</evidence>
<dbReference type="AlphaFoldDB" id="A0A1I3RTB2"/>
<dbReference type="PANTHER" id="PTHR30158">
    <property type="entry name" value="ACRA/E-RELATED COMPONENT OF DRUG EFFLUX TRANSPORTER"/>
    <property type="match status" value="1"/>
</dbReference>
<dbReference type="NCBIfam" id="TIGR01730">
    <property type="entry name" value="RND_mfp"/>
    <property type="match status" value="1"/>
</dbReference>
<evidence type="ECO:0000259" key="5">
    <source>
        <dbReference type="Pfam" id="PF25876"/>
    </source>
</evidence>
<gene>
    <name evidence="9" type="ORF">SAMN05444682_110125</name>
</gene>
<dbReference type="PANTHER" id="PTHR30158:SF23">
    <property type="entry name" value="MULTIDRUG RESISTANCE PROTEIN MEXA"/>
    <property type="match status" value="1"/>
</dbReference>
<evidence type="ECO:0000256" key="2">
    <source>
        <dbReference type="ARBA" id="ARBA00009477"/>
    </source>
</evidence>
<keyword evidence="4" id="KW-0732">Signal</keyword>
<dbReference type="InterPro" id="IPR058624">
    <property type="entry name" value="MdtA-like_HH"/>
</dbReference>
<feature type="domain" description="Multidrug resistance protein MdtA-like alpha-helical hairpin" evidence="5">
    <location>
        <begin position="105"/>
        <end position="173"/>
    </location>
</feature>
<evidence type="ECO:0000313" key="9">
    <source>
        <dbReference type="EMBL" id="SFJ49578.1"/>
    </source>
</evidence>
<dbReference type="PROSITE" id="PS51257">
    <property type="entry name" value="PROKAR_LIPOPROTEIN"/>
    <property type="match status" value="1"/>
</dbReference>
<evidence type="ECO:0000259" key="7">
    <source>
        <dbReference type="Pfam" id="PF25944"/>
    </source>
</evidence>
<evidence type="ECO:0000256" key="4">
    <source>
        <dbReference type="SAM" id="SignalP"/>
    </source>
</evidence>
<sequence length="384" mass="42146">MNTKTNRLTIFSLGVMAVSITACTGDAQEINDTNAIPTAPVASIVELDTTIHQDYVANIQAFKNVEIRSRLKGFLDKIYVDEGSEVRQGQPLFQLNDSECQAEVARAEAVLGTAIADRKTIALEVERTRLLVEKNIVSSTDLEVAEAQLSAADSRIKEAKSQLQHAKTQLSYTIVRAPFSGRIDRIPLKEGSLLDEGTLLTSISDLTKVYAYFDISEQEYLSIVANDSVRTADPRMPVKLTLANDRVYPYEGKAEFAENEFEATTGTISLRALFPNPQGLIKHAASGKVSVPMKSGQNLVVHQKSVFEIQDRTYVYKVNADSTIAMTPFKAGQRVGHYYLVEAGLEPDDKVVFEGAQNLRDGMVIAPQEINSNEGPEMAVNSIP</sequence>
<protein>
    <submittedName>
        <fullName evidence="9">Membrane fusion protein, multidrug efflux system</fullName>
    </submittedName>
</protein>
<dbReference type="InterPro" id="IPR058626">
    <property type="entry name" value="MdtA-like_b-barrel"/>
</dbReference>
<dbReference type="InterPro" id="IPR006143">
    <property type="entry name" value="RND_pump_MFP"/>
</dbReference>
<feature type="domain" description="Multidrug resistance protein MdtA-like beta-barrel" evidence="7">
    <location>
        <begin position="210"/>
        <end position="281"/>
    </location>
</feature>
<dbReference type="Gene3D" id="2.40.420.20">
    <property type="match status" value="1"/>
</dbReference>
<dbReference type="GO" id="GO:0022857">
    <property type="term" value="F:transmembrane transporter activity"/>
    <property type="evidence" value="ECO:0007669"/>
    <property type="project" value="InterPro"/>
</dbReference>
<name>A0A1I3RTB2_9SPHI</name>
<dbReference type="Gene3D" id="1.10.287.470">
    <property type="entry name" value="Helix hairpin bin"/>
    <property type="match status" value="1"/>
</dbReference>
<dbReference type="InterPro" id="IPR058625">
    <property type="entry name" value="MdtA-like_BSH"/>
</dbReference>
<dbReference type="GO" id="GO:0005886">
    <property type="term" value="C:plasma membrane"/>
    <property type="evidence" value="ECO:0007669"/>
    <property type="project" value="TreeGrafter"/>
</dbReference>
<dbReference type="InterPro" id="IPR058627">
    <property type="entry name" value="MdtA-like_C"/>
</dbReference>
<accession>A0A1I3RTB2</accession>
<evidence type="ECO:0000256" key="1">
    <source>
        <dbReference type="ARBA" id="ARBA00004196"/>
    </source>
</evidence>
<comment type="subcellular location">
    <subcellularLocation>
        <location evidence="1">Cell envelope</location>
    </subcellularLocation>
</comment>
<dbReference type="OrthoDB" id="9801814at2"/>
<dbReference type="Pfam" id="PF25876">
    <property type="entry name" value="HH_MFP_RND"/>
    <property type="match status" value="1"/>
</dbReference>
<organism evidence="9 10">
    <name type="scientific">Parapedobacter indicus</name>
    <dbReference type="NCBI Taxonomy" id="1477437"/>
    <lineage>
        <taxon>Bacteria</taxon>
        <taxon>Pseudomonadati</taxon>
        <taxon>Bacteroidota</taxon>
        <taxon>Sphingobacteriia</taxon>
        <taxon>Sphingobacteriales</taxon>
        <taxon>Sphingobacteriaceae</taxon>
        <taxon>Parapedobacter</taxon>
    </lineage>
</organism>
<dbReference type="Gene3D" id="2.40.30.170">
    <property type="match status" value="1"/>
</dbReference>
<dbReference type="Pfam" id="PF25917">
    <property type="entry name" value="BSH_RND"/>
    <property type="match status" value="1"/>
</dbReference>
<dbReference type="Gene3D" id="2.40.50.100">
    <property type="match status" value="1"/>
</dbReference>
<evidence type="ECO:0000256" key="3">
    <source>
        <dbReference type="SAM" id="Coils"/>
    </source>
</evidence>
<dbReference type="STRING" id="1477437.SAMN05444682_110125"/>
<dbReference type="RefSeq" id="WP_090629655.1">
    <property type="nucleotide sequence ID" value="NZ_FOQO01000010.1"/>
</dbReference>
<feature type="domain" description="Multidrug resistance protein MdtA-like C-terminal permuted SH3" evidence="8">
    <location>
        <begin position="309"/>
        <end position="357"/>
    </location>
</feature>
<feature type="chain" id="PRO_5011447340" evidence="4">
    <location>
        <begin position="28"/>
        <end position="384"/>
    </location>
</feature>
<feature type="coiled-coil region" evidence="3">
    <location>
        <begin position="142"/>
        <end position="169"/>
    </location>
</feature>
<dbReference type="GO" id="GO:0030313">
    <property type="term" value="C:cell envelope"/>
    <property type="evidence" value="ECO:0007669"/>
    <property type="project" value="UniProtKB-SubCell"/>
</dbReference>
<comment type="similarity">
    <text evidence="2">Belongs to the membrane fusion protein (MFP) (TC 8.A.1) family.</text>
</comment>
<keyword evidence="10" id="KW-1185">Reference proteome</keyword>
<dbReference type="GO" id="GO:0046677">
    <property type="term" value="P:response to antibiotic"/>
    <property type="evidence" value="ECO:0007669"/>
    <property type="project" value="TreeGrafter"/>
</dbReference>
<evidence type="ECO:0000313" key="10">
    <source>
        <dbReference type="Proteomes" id="UP000198670"/>
    </source>
</evidence>
<dbReference type="SUPFAM" id="SSF111369">
    <property type="entry name" value="HlyD-like secretion proteins"/>
    <property type="match status" value="1"/>
</dbReference>
<dbReference type="Pfam" id="PF25944">
    <property type="entry name" value="Beta-barrel_RND"/>
    <property type="match status" value="1"/>
</dbReference>
<evidence type="ECO:0000259" key="8">
    <source>
        <dbReference type="Pfam" id="PF25967"/>
    </source>
</evidence>
<dbReference type="Proteomes" id="UP000198670">
    <property type="component" value="Unassembled WGS sequence"/>
</dbReference>
<proteinExistence type="inferred from homology"/>